<feature type="compositionally biased region" description="Basic and acidic residues" evidence="1">
    <location>
        <begin position="1287"/>
        <end position="1297"/>
    </location>
</feature>
<feature type="region of interest" description="Disordered" evidence="1">
    <location>
        <begin position="205"/>
        <end position="229"/>
    </location>
</feature>
<sequence>ENPLKLESRPKLDLSMANFPQKTRKRHKVATSCNRCRQNKVGYASLVERHIYSTLTRNLKQSRSTWGDSPLSREKVVGVSTADMAGVESAPVVSTDTVAQGSGTQAAAKGASKPSSKKASASKKGFTAGTSNILASSPQAASLSFTSTTSTSLFNPGHASTEQTSALDRRKEMLAAQSKQIAKAIRIAKPGPQLDLSDVIAPGNSSSVLNVQSTRKEHSNYPPRGLESSNLNVTQSAALDHAGRSFVSTPIQPTTKGVFQQVMLTLQPLSSSPHQIQHAFQAQQVRQGSSDGLTANPVRYTSSYSEQPQQQQRISLSGRNEDGKYQSAPGFSNSSGNRPIPTQQQFPLSYPANEAIGDFTKLSTLVPSQGDFSMITHGYPDGGTTTTSGGEATGALHSSSGLQVTSTGLGNPPSVQRPNQGSLSQASTLQQQTPHRHHAISSAAPTLSIGVTSQFSSQAAWGAPAQQLYGHVEWNSISHQPMGHSDQCITNPQPASHPQQQQQSTHTQVLSPPPVAVATVASVPATLQSITSPVSPVNELVEMRMRRIAKHILDCKAYDHSIMLPRHISQESDEFWVTSQPTTPSDLQRIPRQLLMLPKDANFLADVFFEVHVEIQLMEPYTPQALFMLNIVFMAACKHLGRSTDIKRAIQFRERARDSKVRISRMQTTLLGSQVIYGVFSPVIGLSQTCGTYRSLPTLDNTVAADENESMIDLAAESRSIAAHKGIIPEAAYQQRLWTFWGFCVRDAMARLYFGWPHGIDNMVVTAELPEIKGYVGLGGMRKNLTDHSGLDATPTGKRRGPVITKKQTQREKKLLKAEAAAKQTGRDMYRMASSVSDDDDEDDDEVEDQEDGSDLEQDEITATSMDRQNEERMMEGDKRFRRPFGIANSQSNTEKPTKDKTPSFSGLSKQLLERQSRGEDITRRQGTSGSGPHSAQVRRHLDRMKLLLDAEEDITDGGTYARILFLEEIKLWSIGRRVGLYLQSRNTFLTVSPAGAATGSFSPYDKHGSAADSQDSFTSTFSASAEAGRCSESVWRDDKELQRLQADLIAWEQALPPMFRFCQDVKQPGIVHKVNGRLSILSMYYYTITIMLQSSYLPIPQYLLSSSRSSATKSPESISQEYEGLFSRAASMASSSEDGGSRIKSEAEEYFHTGRSPPPSSNGYFNTAHQICTELSNVLYHHIELMLDSYTDWCSIQVKLNQSLTAALRVSCLNARLSSNSKAIRDEGKAGFQMGTELYKRQALLPAPLTVRDWPAEEDVNVMLGLEEGFREMMTTQEEEQAMAEARSRSQTRDDSVGVGQHGEPGDHLLYTPDLQDGGHIGLAFDDPSADQSQYDIFSLYENFQFSYTTDA</sequence>
<evidence type="ECO:0000313" key="2">
    <source>
        <dbReference type="EMBL" id="KAF9933330.1"/>
    </source>
</evidence>
<feature type="compositionally biased region" description="Polar residues" evidence="1">
    <location>
        <begin position="925"/>
        <end position="934"/>
    </location>
</feature>
<feature type="region of interest" description="Disordered" evidence="1">
    <location>
        <begin position="383"/>
        <end position="440"/>
    </location>
</feature>
<feature type="compositionally biased region" description="Polar residues" evidence="1">
    <location>
        <begin position="329"/>
        <end position="340"/>
    </location>
</feature>
<protein>
    <recommendedName>
        <fullName evidence="4">Transcription factor domain-containing protein</fullName>
    </recommendedName>
</protein>
<feature type="region of interest" description="Disordered" evidence="1">
    <location>
        <begin position="92"/>
        <end position="123"/>
    </location>
</feature>
<dbReference type="EMBL" id="JAAAHW010009964">
    <property type="protein sequence ID" value="KAF9933330.1"/>
    <property type="molecule type" value="Genomic_DNA"/>
</dbReference>
<feature type="non-terminal residue" evidence="2">
    <location>
        <position position="1353"/>
    </location>
</feature>
<name>A0A9P6IL37_9FUNG</name>
<feature type="compositionally biased region" description="Low complexity" evidence="1">
    <location>
        <begin position="493"/>
        <end position="508"/>
    </location>
</feature>
<comment type="caution">
    <text evidence="2">The sequence shown here is derived from an EMBL/GenBank/DDBJ whole genome shotgun (WGS) entry which is preliminary data.</text>
</comment>
<organism evidence="2 3">
    <name type="scientific">Modicella reniformis</name>
    <dbReference type="NCBI Taxonomy" id="1440133"/>
    <lineage>
        <taxon>Eukaryota</taxon>
        <taxon>Fungi</taxon>
        <taxon>Fungi incertae sedis</taxon>
        <taxon>Mucoromycota</taxon>
        <taxon>Mortierellomycotina</taxon>
        <taxon>Mortierellomycetes</taxon>
        <taxon>Mortierellales</taxon>
        <taxon>Mortierellaceae</taxon>
        <taxon>Modicella</taxon>
    </lineage>
</organism>
<reference evidence="2" key="1">
    <citation type="journal article" date="2020" name="Fungal Divers.">
        <title>Resolving the Mortierellaceae phylogeny through synthesis of multi-gene phylogenetics and phylogenomics.</title>
        <authorList>
            <person name="Vandepol N."/>
            <person name="Liber J."/>
            <person name="Desiro A."/>
            <person name="Na H."/>
            <person name="Kennedy M."/>
            <person name="Barry K."/>
            <person name="Grigoriev I.V."/>
            <person name="Miller A.N."/>
            <person name="O'Donnell K."/>
            <person name="Stajich J.E."/>
            <person name="Bonito G."/>
        </authorList>
    </citation>
    <scope>NUCLEOTIDE SEQUENCE</scope>
    <source>
        <strain evidence="2">MES-2147</strain>
    </source>
</reference>
<feature type="compositionally biased region" description="Polar residues" evidence="1">
    <location>
        <begin position="92"/>
        <end position="105"/>
    </location>
</feature>
<feature type="region of interest" description="Disordered" evidence="1">
    <location>
        <begin position="480"/>
        <end position="511"/>
    </location>
</feature>
<keyword evidence="3" id="KW-1185">Reference proteome</keyword>
<dbReference type="Proteomes" id="UP000749646">
    <property type="component" value="Unassembled WGS sequence"/>
</dbReference>
<feature type="compositionally biased region" description="Low complexity" evidence="1">
    <location>
        <begin position="420"/>
        <end position="433"/>
    </location>
</feature>
<feature type="compositionally biased region" description="Basic and acidic residues" evidence="1">
    <location>
        <begin position="912"/>
        <end position="924"/>
    </location>
</feature>
<evidence type="ECO:0008006" key="4">
    <source>
        <dbReference type="Google" id="ProtNLM"/>
    </source>
</evidence>
<dbReference type="OrthoDB" id="2447714at2759"/>
<evidence type="ECO:0000256" key="1">
    <source>
        <dbReference type="SAM" id="MobiDB-lite"/>
    </source>
</evidence>
<feature type="region of interest" description="Disordered" evidence="1">
    <location>
        <begin position="787"/>
        <end position="939"/>
    </location>
</feature>
<feature type="compositionally biased region" description="Polar residues" evidence="1">
    <location>
        <begin position="284"/>
        <end position="318"/>
    </location>
</feature>
<proteinExistence type="predicted"/>
<feature type="compositionally biased region" description="Low complexity" evidence="1">
    <location>
        <begin position="106"/>
        <end position="123"/>
    </location>
</feature>
<gene>
    <name evidence="2" type="ORF">BGZ65_004169</name>
</gene>
<feature type="region of interest" description="Disordered" evidence="1">
    <location>
        <begin position="1282"/>
        <end position="1307"/>
    </location>
</feature>
<evidence type="ECO:0000313" key="3">
    <source>
        <dbReference type="Proteomes" id="UP000749646"/>
    </source>
</evidence>
<feature type="compositionally biased region" description="Basic and acidic residues" evidence="1">
    <location>
        <begin position="868"/>
        <end position="879"/>
    </location>
</feature>
<feature type="compositionally biased region" description="Polar residues" evidence="1">
    <location>
        <begin position="396"/>
        <end position="419"/>
    </location>
</feature>
<feature type="compositionally biased region" description="Low complexity" evidence="1">
    <location>
        <begin position="383"/>
        <end position="394"/>
    </location>
</feature>
<feature type="region of interest" description="Disordered" evidence="1">
    <location>
        <begin position="284"/>
        <end position="340"/>
    </location>
</feature>
<feature type="compositionally biased region" description="Acidic residues" evidence="1">
    <location>
        <begin position="837"/>
        <end position="860"/>
    </location>
</feature>
<accession>A0A9P6IL37</accession>